<dbReference type="EMBL" id="CM004397">
    <property type="protein sequence ID" value="OAY37305.1"/>
    <property type="molecule type" value="Genomic_DNA"/>
</dbReference>
<gene>
    <name evidence="1" type="ORF">MANES_11G091300</name>
</gene>
<name>A0A2C9V0Z4_MANES</name>
<organism evidence="1">
    <name type="scientific">Manihot esculenta</name>
    <name type="common">Cassava</name>
    <name type="synonym">Jatropha manihot</name>
    <dbReference type="NCBI Taxonomy" id="3983"/>
    <lineage>
        <taxon>Eukaryota</taxon>
        <taxon>Viridiplantae</taxon>
        <taxon>Streptophyta</taxon>
        <taxon>Embryophyta</taxon>
        <taxon>Tracheophyta</taxon>
        <taxon>Spermatophyta</taxon>
        <taxon>Magnoliopsida</taxon>
        <taxon>eudicotyledons</taxon>
        <taxon>Gunneridae</taxon>
        <taxon>Pentapetalae</taxon>
        <taxon>rosids</taxon>
        <taxon>fabids</taxon>
        <taxon>Malpighiales</taxon>
        <taxon>Euphorbiaceae</taxon>
        <taxon>Crotonoideae</taxon>
        <taxon>Manihoteae</taxon>
        <taxon>Manihot</taxon>
    </lineage>
</organism>
<protein>
    <submittedName>
        <fullName evidence="1">Uncharacterized protein</fullName>
    </submittedName>
</protein>
<evidence type="ECO:0000313" key="1">
    <source>
        <dbReference type="EMBL" id="OAY37305.1"/>
    </source>
</evidence>
<reference evidence="1" key="1">
    <citation type="submission" date="2016-02" db="EMBL/GenBank/DDBJ databases">
        <title>WGS assembly of Manihot esculenta.</title>
        <authorList>
            <person name="Bredeson J.V."/>
            <person name="Prochnik S.E."/>
            <person name="Lyons J.B."/>
            <person name="Schmutz J."/>
            <person name="Grimwood J."/>
            <person name="Vrebalov J."/>
            <person name="Bart R.S."/>
            <person name="Amuge T."/>
            <person name="Ferguson M.E."/>
            <person name="Green R."/>
            <person name="Putnam N."/>
            <person name="Stites J."/>
            <person name="Rounsley S."/>
            <person name="Rokhsar D.S."/>
        </authorList>
    </citation>
    <scope>NUCLEOTIDE SEQUENCE [LARGE SCALE GENOMIC DNA]</scope>
    <source>
        <tissue evidence="1">Leaf</tissue>
    </source>
</reference>
<sequence length="69" mass="8152">MVGVSVLHLDDAKHQAIIQAIDCLKALYDFELEDYNFRNMIIYRNAYVQCLEQMNGRVYIEENELQALR</sequence>
<dbReference type="AlphaFoldDB" id="A0A2C9V0Z4"/>
<proteinExistence type="predicted"/>
<accession>A0A2C9V0Z4</accession>